<evidence type="ECO:0000256" key="5">
    <source>
        <dbReference type="ARBA" id="ARBA00023136"/>
    </source>
</evidence>
<keyword evidence="2 7" id="KW-0812">Transmembrane</keyword>
<name>A0A662YVG1_ACIRT</name>
<evidence type="ECO:0000256" key="3">
    <source>
        <dbReference type="ARBA" id="ARBA00022729"/>
    </source>
</evidence>
<evidence type="ECO:0000256" key="2">
    <source>
        <dbReference type="ARBA" id="ARBA00022692"/>
    </source>
</evidence>
<evidence type="ECO:0000256" key="1">
    <source>
        <dbReference type="ARBA" id="ARBA00004479"/>
    </source>
</evidence>
<evidence type="ECO:0000259" key="8">
    <source>
        <dbReference type="SMART" id="SM00423"/>
    </source>
</evidence>
<comment type="caution">
    <text evidence="9">The sequence shown here is derived from an EMBL/GenBank/DDBJ whole genome shotgun (WGS) entry which is preliminary data.</text>
</comment>
<keyword evidence="10" id="KW-1185">Reference proteome</keyword>
<dbReference type="InterPro" id="IPR052304">
    <property type="entry name" value="PTTG1IP"/>
</dbReference>
<comment type="subcellular location">
    <subcellularLocation>
        <location evidence="1">Membrane</location>
        <topology evidence="1">Single-pass type I membrane protein</topology>
    </subcellularLocation>
</comment>
<keyword evidence="3" id="KW-0732">Signal</keyword>
<keyword evidence="6" id="KW-0325">Glycoprotein</keyword>
<accession>A0A662YVG1</accession>
<protein>
    <submittedName>
        <fullName evidence="9">Pituitary tumor-transforming gene 1 protein-interacting protein</fullName>
    </submittedName>
</protein>
<dbReference type="SMART" id="SM00423">
    <property type="entry name" value="PSI"/>
    <property type="match status" value="1"/>
</dbReference>
<gene>
    <name evidence="9" type="ORF">EOD39_10193</name>
</gene>
<feature type="domain" description="PSI" evidence="8">
    <location>
        <begin position="17"/>
        <end position="70"/>
    </location>
</feature>
<sequence>MEVLKYRDLIKIHYVTACSVHSNTSCEVCLKNVSCLWCNSDKKCIDYPVRTILPPRSLCELPSARWGVCWVDFQALIIAMSVILGALLLAVLICCCCCCRKKKVRGPDKTEEKIIRQNEQRKIRQEERKTEMKVRHDEIRNKYGEYPNKCGSFVFTKRLSPLSKCALQLSD</sequence>
<proteinExistence type="predicted"/>
<dbReference type="GO" id="GO:0005634">
    <property type="term" value="C:nucleus"/>
    <property type="evidence" value="ECO:0007669"/>
    <property type="project" value="TreeGrafter"/>
</dbReference>
<evidence type="ECO:0000313" key="10">
    <source>
        <dbReference type="Proteomes" id="UP000289886"/>
    </source>
</evidence>
<dbReference type="GO" id="GO:0006606">
    <property type="term" value="P:protein import into nucleus"/>
    <property type="evidence" value="ECO:0007669"/>
    <property type="project" value="TreeGrafter"/>
</dbReference>
<keyword evidence="4 7" id="KW-1133">Transmembrane helix</keyword>
<reference evidence="9 10" key="1">
    <citation type="submission" date="2019-01" db="EMBL/GenBank/DDBJ databases">
        <title>Draft Genome and Complete Hox-Cluster Characterization of the Sterlet Sturgeon (Acipenser ruthenus).</title>
        <authorList>
            <person name="Wei Q."/>
        </authorList>
    </citation>
    <scope>NUCLEOTIDE SEQUENCE [LARGE SCALE GENOMIC DNA]</scope>
    <source>
        <strain evidence="9">WHYD16114868_AA</strain>
        <tissue evidence="9">Blood</tissue>
    </source>
</reference>
<feature type="transmembrane region" description="Helical" evidence="7">
    <location>
        <begin position="75"/>
        <end position="99"/>
    </location>
</feature>
<organism evidence="9 10">
    <name type="scientific">Acipenser ruthenus</name>
    <name type="common">Sterlet sturgeon</name>
    <dbReference type="NCBI Taxonomy" id="7906"/>
    <lineage>
        <taxon>Eukaryota</taxon>
        <taxon>Metazoa</taxon>
        <taxon>Chordata</taxon>
        <taxon>Craniata</taxon>
        <taxon>Vertebrata</taxon>
        <taxon>Euteleostomi</taxon>
        <taxon>Actinopterygii</taxon>
        <taxon>Chondrostei</taxon>
        <taxon>Acipenseriformes</taxon>
        <taxon>Acipenseridae</taxon>
        <taxon>Acipenser</taxon>
    </lineage>
</organism>
<dbReference type="Proteomes" id="UP000289886">
    <property type="component" value="Unassembled WGS sequence"/>
</dbReference>
<dbReference type="GO" id="GO:0005737">
    <property type="term" value="C:cytoplasm"/>
    <property type="evidence" value="ECO:0007669"/>
    <property type="project" value="TreeGrafter"/>
</dbReference>
<dbReference type="PANTHER" id="PTHR15191">
    <property type="entry name" value="PROTEIN CBG20567"/>
    <property type="match status" value="1"/>
</dbReference>
<evidence type="ECO:0000256" key="7">
    <source>
        <dbReference type="SAM" id="Phobius"/>
    </source>
</evidence>
<evidence type="ECO:0000256" key="4">
    <source>
        <dbReference type="ARBA" id="ARBA00022989"/>
    </source>
</evidence>
<evidence type="ECO:0000256" key="6">
    <source>
        <dbReference type="ARBA" id="ARBA00023180"/>
    </source>
</evidence>
<keyword evidence="5 7" id="KW-0472">Membrane</keyword>
<dbReference type="GO" id="GO:0016020">
    <property type="term" value="C:membrane"/>
    <property type="evidence" value="ECO:0007669"/>
    <property type="project" value="UniProtKB-SubCell"/>
</dbReference>
<dbReference type="AlphaFoldDB" id="A0A662YVG1"/>
<dbReference type="InterPro" id="IPR016201">
    <property type="entry name" value="PSI"/>
</dbReference>
<dbReference type="PANTHER" id="PTHR15191:SF14">
    <property type="entry name" value="PITUITARY TUMOR-TRANSFORMING GENE 1 PROTEIN-INTERACTING PROTEIN"/>
    <property type="match status" value="1"/>
</dbReference>
<evidence type="ECO:0000313" key="9">
    <source>
        <dbReference type="EMBL" id="RXN00116.1"/>
    </source>
</evidence>
<dbReference type="EMBL" id="SCEB01000239">
    <property type="protein sequence ID" value="RXN00116.1"/>
    <property type="molecule type" value="Genomic_DNA"/>
</dbReference>